<sequence>MSLIYRLTSVVKNPRPIPTTTAAAAVVCHFSSCEERCAGDLLDDISSKSSRAPWESDISSPPPPRVPKPHPPPLPKKYQLNDFLPGKSLKFLPDYLREEAGIAN</sequence>
<dbReference type="Proteomes" id="UP001293254">
    <property type="component" value="Unassembled WGS sequence"/>
</dbReference>
<evidence type="ECO:0000313" key="2">
    <source>
        <dbReference type="EMBL" id="KAK4432527.1"/>
    </source>
</evidence>
<gene>
    <name evidence="2" type="ORF">Salat_1014900</name>
</gene>
<feature type="compositionally biased region" description="Pro residues" evidence="1">
    <location>
        <begin position="60"/>
        <end position="75"/>
    </location>
</feature>
<organism evidence="2 3">
    <name type="scientific">Sesamum alatum</name>
    <dbReference type="NCBI Taxonomy" id="300844"/>
    <lineage>
        <taxon>Eukaryota</taxon>
        <taxon>Viridiplantae</taxon>
        <taxon>Streptophyta</taxon>
        <taxon>Embryophyta</taxon>
        <taxon>Tracheophyta</taxon>
        <taxon>Spermatophyta</taxon>
        <taxon>Magnoliopsida</taxon>
        <taxon>eudicotyledons</taxon>
        <taxon>Gunneridae</taxon>
        <taxon>Pentapetalae</taxon>
        <taxon>asterids</taxon>
        <taxon>lamiids</taxon>
        <taxon>Lamiales</taxon>
        <taxon>Pedaliaceae</taxon>
        <taxon>Sesamum</taxon>
    </lineage>
</organism>
<feature type="region of interest" description="Disordered" evidence="1">
    <location>
        <begin position="47"/>
        <end position="79"/>
    </location>
</feature>
<reference evidence="2" key="2">
    <citation type="journal article" date="2024" name="Plant">
        <title>Genomic evolution and insights into agronomic trait innovations of Sesamum species.</title>
        <authorList>
            <person name="Miao H."/>
            <person name="Wang L."/>
            <person name="Qu L."/>
            <person name="Liu H."/>
            <person name="Sun Y."/>
            <person name="Le M."/>
            <person name="Wang Q."/>
            <person name="Wei S."/>
            <person name="Zheng Y."/>
            <person name="Lin W."/>
            <person name="Duan Y."/>
            <person name="Cao H."/>
            <person name="Xiong S."/>
            <person name="Wang X."/>
            <person name="Wei L."/>
            <person name="Li C."/>
            <person name="Ma Q."/>
            <person name="Ju M."/>
            <person name="Zhao R."/>
            <person name="Li G."/>
            <person name="Mu C."/>
            <person name="Tian Q."/>
            <person name="Mei H."/>
            <person name="Zhang T."/>
            <person name="Gao T."/>
            <person name="Zhang H."/>
        </authorList>
    </citation>
    <scope>NUCLEOTIDE SEQUENCE</scope>
    <source>
        <strain evidence="2">3651</strain>
    </source>
</reference>
<proteinExistence type="predicted"/>
<accession>A0AAE2CS55</accession>
<dbReference type="AlphaFoldDB" id="A0AAE2CS55"/>
<name>A0AAE2CS55_9LAMI</name>
<evidence type="ECO:0000313" key="3">
    <source>
        <dbReference type="Proteomes" id="UP001293254"/>
    </source>
</evidence>
<protein>
    <submittedName>
        <fullName evidence="2">Uncharacterized protein</fullName>
    </submittedName>
</protein>
<reference evidence="2" key="1">
    <citation type="submission" date="2020-06" db="EMBL/GenBank/DDBJ databases">
        <authorList>
            <person name="Li T."/>
            <person name="Hu X."/>
            <person name="Zhang T."/>
            <person name="Song X."/>
            <person name="Zhang H."/>
            <person name="Dai N."/>
            <person name="Sheng W."/>
            <person name="Hou X."/>
            <person name="Wei L."/>
        </authorList>
    </citation>
    <scope>NUCLEOTIDE SEQUENCE</scope>
    <source>
        <strain evidence="2">3651</strain>
        <tissue evidence="2">Leaf</tissue>
    </source>
</reference>
<evidence type="ECO:0000256" key="1">
    <source>
        <dbReference type="SAM" id="MobiDB-lite"/>
    </source>
</evidence>
<keyword evidence="3" id="KW-1185">Reference proteome</keyword>
<comment type="caution">
    <text evidence="2">The sequence shown here is derived from an EMBL/GenBank/DDBJ whole genome shotgun (WGS) entry which is preliminary data.</text>
</comment>
<dbReference type="EMBL" id="JACGWO010000003">
    <property type="protein sequence ID" value="KAK4432527.1"/>
    <property type="molecule type" value="Genomic_DNA"/>
</dbReference>